<comment type="caution">
    <text evidence="2">The sequence shown here is derived from an EMBL/GenBank/DDBJ whole genome shotgun (WGS) entry which is preliminary data.</text>
</comment>
<dbReference type="Proteomes" id="UP000268829">
    <property type="component" value="Unassembled WGS sequence"/>
</dbReference>
<keyword evidence="1" id="KW-0812">Transmembrane</keyword>
<feature type="transmembrane region" description="Helical" evidence="1">
    <location>
        <begin position="120"/>
        <end position="146"/>
    </location>
</feature>
<accession>A0A3M8B7M8</accession>
<dbReference type="OrthoDB" id="2475235at2"/>
<organism evidence="2 3">
    <name type="scientific">Brevibacillus gelatini</name>
    <dbReference type="NCBI Taxonomy" id="1655277"/>
    <lineage>
        <taxon>Bacteria</taxon>
        <taxon>Bacillati</taxon>
        <taxon>Bacillota</taxon>
        <taxon>Bacilli</taxon>
        <taxon>Bacillales</taxon>
        <taxon>Paenibacillaceae</taxon>
        <taxon>Brevibacillus</taxon>
    </lineage>
</organism>
<keyword evidence="1" id="KW-0472">Membrane</keyword>
<feature type="transmembrane region" description="Helical" evidence="1">
    <location>
        <begin position="56"/>
        <end position="75"/>
    </location>
</feature>
<name>A0A3M8B7M8_9BACL</name>
<reference evidence="2 3" key="1">
    <citation type="submission" date="2018-10" db="EMBL/GenBank/DDBJ databases">
        <title>Phylogenomics of Brevibacillus.</title>
        <authorList>
            <person name="Dunlap C."/>
        </authorList>
    </citation>
    <scope>NUCLEOTIDE SEQUENCE [LARGE SCALE GENOMIC DNA]</scope>
    <source>
        <strain evidence="2 3">DSM 100115</strain>
    </source>
</reference>
<feature type="transmembrane region" description="Helical" evidence="1">
    <location>
        <begin position="171"/>
        <end position="192"/>
    </location>
</feature>
<dbReference type="AlphaFoldDB" id="A0A3M8B7M8"/>
<feature type="transmembrane region" description="Helical" evidence="1">
    <location>
        <begin position="87"/>
        <end position="108"/>
    </location>
</feature>
<sequence>MDLVLFVFFSSLEYAAIVLLLLAIFRLPMKDYVVPVLAIAVLESVFSYVLRYNTHFVNFSVSLQIALMILLFIYFSRIQLFYSSIAVILSYCAYSTIQIICFAIMNYIGAFELEQLTKEIVEGVTLIGYILQLITVIVTLGIAVIIKRTNMGWQFIPDAHRKVSLNDPINFALLITVITSYLLLSLMVFLSTLANREYILVLLVFLTFCLCSLVHFSNKKEEMNDRGTSL</sequence>
<gene>
    <name evidence="2" type="ORF">EDM57_04745</name>
</gene>
<dbReference type="RefSeq" id="WP_122903621.1">
    <property type="nucleotide sequence ID" value="NZ_RHHS01000013.1"/>
</dbReference>
<evidence type="ECO:0000313" key="2">
    <source>
        <dbReference type="EMBL" id="RNB59454.1"/>
    </source>
</evidence>
<evidence type="ECO:0000256" key="1">
    <source>
        <dbReference type="SAM" id="Phobius"/>
    </source>
</evidence>
<keyword evidence="3" id="KW-1185">Reference proteome</keyword>
<protein>
    <submittedName>
        <fullName evidence="2">Uncharacterized protein</fullName>
    </submittedName>
</protein>
<feature type="transmembrane region" description="Helical" evidence="1">
    <location>
        <begin position="6"/>
        <end position="25"/>
    </location>
</feature>
<keyword evidence="1" id="KW-1133">Transmembrane helix</keyword>
<feature type="transmembrane region" description="Helical" evidence="1">
    <location>
        <begin position="198"/>
        <end position="216"/>
    </location>
</feature>
<feature type="transmembrane region" description="Helical" evidence="1">
    <location>
        <begin position="32"/>
        <end position="50"/>
    </location>
</feature>
<evidence type="ECO:0000313" key="3">
    <source>
        <dbReference type="Proteomes" id="UP000268829"/>
    </source>
</evidence>
<dbReference type="EMBL" id="RHHS01000013">
    <property type="protein sequence ID" value="RNB59454.1"/>
    <property type="molecule type" value="Genomic_DNA"/>
</dbReference>
<proteinExistence type="predicted"/>